<organism evidence="6 7">
    <name type="scientific">Rotaria magnacalcarata</name>
    <dbReference type="NCBI Taxonomy" id="392030"/>
    <lineage>
        <taxon>Eukaryota</taxon>
        <taxon>Metazoa</taxon>
        <taxon>Spiralia</taxon>
        <taxon>Gnathifera</taxon>
        <taxon>Rotifera</taxon>
        <taxon>Eurotatoria</taxon>
        <taxon>Bdelloidea</taxon>
        <taxon>Philodinida</taxon>
        <taxon>Philodinidae</taxon>
        <taxon>Rotaria</taxon>
    </lineage>
</organism>
<keyword evidence="3 5" id="KW-0342">GTP-binding</keyword>
<dbReference type="Pfam" id="PF04670">
    <property type="entry name" value="Gtr1_RagA"/>
    <property type="match status" value="1"/>
</dbReference>
<accession>A0A8S3FEK2</accession>
<dbReference type="EMBL" id="CAJOBJ010263698">
    <property type="protein sequence ID" value="CAF5118676.1"/>
    <property type="molecule type" value="Genomic_DNA"/>
</dbReference>
<dbReference type="InterPro" id="IPR006762">
    <property type="entry name" value="Gtr1_RagA"/>
</dbReference>
<comment type="caution">
    <text evidence="6">The sequence shown here is derived from an EMBL/GenBank/DDBJ whole genome shotgun (WGS) entry which is preliminary data.</text>
</comment>
<dbReference type="GO" id="GO:0005634">
    <property type="term" value="C:nucleus"/>
    <property type="evidence" value="ECO:0007669"/>
    <property type="project" value="TreeGrafter"/>
</dbReference>
<dbReference type="PANTHER" id="PTHR11259:SF2">
    <property type="entry name" value="GH16429P"/>
    <property type="match status" value="1"/>
</dbReference>
<dbReference type="PANTHER" id="PTHR11259">
    <property type="entry name" value="RAS-RELATED GTP BINDING RAG/GTR YEAST"/>
    <property type="match status" value="1"/>
</dbReference>
<dbReference type="InterPro" id="IPR027417">
    <property type="entry name" value="P-loop_NTPase"/>
</dbReference>
<dbReference type="Proteomes" id="UP000681720">
    <property type="component" value="Unassembled WGS sequence"/>
</dbReference>
<reference evidence="6" key="1">
    <citation type="submission" date="2021-02" db="EMBL/GenBank/DDBJ databases">
        <authorList>
            <person name="Nowell W R."/>
        </authorList>
    </citation>
    <scope>NUCLEOTIDE SEQUENCE</scope>
</reference>
<dbReference type="GO" id="GO:0010507">
    <property type="term" value="P:negative regulation of autophagy"/>
    <property type="evidence" value="ECO:0007669"/>
    <property type="project" value="TreeGrafter"/>
</dbReference>
<keyword evidence="2 5" id="KW-0547">Nucleotide-binding</keyword>
<proteinExistence type="inferred from homology"/>
<dbReference type="AlphaFoldDB" id="A0A8S3FEK2"/>
<feature type="non-terminal residue" evidence="6">
    <location>
        <position position="57"/>
    </location>
</feature>
<dbReference type="GO" id="GO:0005525">
    <property type="term" value="F:GTP binding"/>
    <property type="evidence" value="ECO:0007669"/>
    <property type="project" value="UniProtKB-UniRule"/>
</dbReference>
<evidence type="ECO:0000313" key="6">
    <source>
        <dbReference type="EMBL" id="CAF5118676.1"/>
    </source>
</evidence>
<dbReference type="SUPFAM" id="SSF52540">
    <property type="entry name" value="P-loop containing nucleoside triphosphate hydrolases"/>
    <property type="match status" value="1"/>
</dbReference>
<evidence type="ECO:0000313" key="7">
    <source>
        <dbReference type="Proteomes" id="UP000681720"/>
    </source>
</evidence>
<dbReference type="GO" id="GO:1990131">
    <property type="term" value="C:Gtr1-Gtr2 GTPase complex"/>
    <property type="evidence" value="ECO:0007669"/>
    <property type="project" value="TreeGrafter"/>
</dbReference>
<gene>
    <name evidence="6" type="ORF">GIL414_LOCUS63453</name>
</gene>
<evidence type="ECO:0000256" key="2">
    <source>
        <dbReference type="ARBA" id="ARBA00022741"/>
    </source>
</evidence>
<evidence type="ECO:0000256" key="5">
    <source>
        <dbReference type="RuleBase" id="RU367014"/>
    </source>
</evidence>
<protein>
    <submittedName>
        <fullName evidence="6">Uncharacterized protein</fullName>
    </submittedName>
</protein>
<dbReference type="GO" id="GO:0005764">
    <property type="term" value="C:lysosome"/>
    <property type="evidence" value="ECO:0007669"/>
    <property type="project" value="TreeGrafter"/>
</dbReference>
<evidence type="ECO:0000256" key="1">
    <source>
        <dbReference type="ARBA" id="ARBA00007756"/>
    </source>
</evidence>
<dbReference type="GO" id="GO:1904263">
    <property type="term" value="P:positive regulation of TORC1 signaling"/>
    <property type="evidence" value="ECO:0007669"/>
    <property type="project" value="TreeGrafter"/>
</dbReference>
<dbReference type="GO" id="GO:0003924">
    <property type="term" value="F:GTPase activity"/>
    <property type="evidence" value="ECO:0007669"/>
    <property type="project" value="TreeGrafter"/>
</dbReference>
<comment type="similarity">
    <text evidence="1 5">Belongs to the GTR/RAG GTP-binding protein family.</text>
</comment>
<comment type="catalytic activity">
    <reaction evidence="4">
        <text>GTP + H2O = GDP + phosphate + H(+)</text>
        <dbReference type="Rhea" id="RHEA:19669"/>
        <dbReference type="ChEBI" id="CHEBI:15377"/>
        <dbReference type="ChEBI" id="CHEBI:15378"/>
        <dbReference type="ChEBI" id="CHEBI:37565"/>
        <dbReference type="ChEBI" id="CHEBI:43474"/>
        <dbReference type="ChEBI" id="CHEBI:58189"/>
    </reaction>
    <physiologicalReaction direction="left-to-right" evidence="4">
        <dbReference type="Rhea" id="RHEA:19670"/>
    </physiologicalReaction>
</comment>
<name>A0A8S3FEK2_9BILA</name>
<evidence type="ECO:0000256" key="3">
    <source>
        <dbReference type="ARBA" id="ARBA00023134"/>
    </source>
</evidence>
<evidence type="ECO:0000256" key="4">
    <source>
        <dbReference type="ARBA" id="ARBA00049117"/>
    </source>
</evidence>
<dbReference type="Gene3D" id="3.40.50.300">
    <property type="entry name" value="P-loop containing nucleotide triphosphate hydrolases"/>
    <property type="match status" value="1"/>
</dbReference>
<sequence length="57" mass="6365">MVDEISSVINDNNTLFSRPNILLTGLRRSGKTSIQRVIFAKMAPSQTQFLKSTPQLT</sequence>
<dbReference type="GO" id="GO:0009267">
    <property type="term" value="P:cellular response to starvation"/>
    <property type="evidence" value="ECO:0007669"/>
    <property type="project" value="TreeGrafter"/>
</dbReference>